<dbReference type="Proteomes" id="UP000299102">
    <property type="component" value="Unassembled WGS sequence"/>
</dbReference>
<name>A0A4C1TCS0_EUMVA</name>
<evidence type="ECO:0000313" key="2">
    <source>
        <dbReference type="Proteomes" id="UP000299102"/>
    </source>
</evidence>
<comment type="caution">
    <text evidence="1">The sequence shown here is derived from an EMBL/GenBank/DDBJ whole genome shotgun (WGS) entry which is preliminary data.</text>
</comment>
<keyword evidence="2" id="KW-1185">Reference proteome</keyword>
<dbReference type="EMBL" id="BGZK01000048">
    <property type="protein sequence ID" value="GBP11934.1"/>
    <property type="molecule type" value="Genomic_DNA"/>
</dbReference>
<evidence type="ECO:0000313" key="1">
    <source>
        <dbReference type="EMBL" id="GBP11934.1"/>
    </source>
</evidence>
<gene>
    <name evidence="1" type="ORF">EVAR_74558_1</name>
</gene>
<reference evidence="1 2" key="1">
    <citation type="journal article" date="2019" name="Commun. Biol.">
        <title>The bagworm genome reveals a unique fibroin gene that provides high tensile strength.</title>
        <authorList>
            <person name="Kono N."/>
            <person name="Nakamura H."/>
            <person name="Ohtoshi R."/>
            <person name="Tomita M."/>
            <person name="Numata K."/>
            <person name="Arakawa K."/>
        </authorList>
    </citation>
    <scope>NUCLEOTIDE SEQUENCE [LARGE SCALE GENOMIC DNA]</scope>
</reference>
<sequence>MNLRERREKGSFCSQLEIANVCSANSRPEPARTGRGGAPAVPTGVGCLKLLAGGRGRGHGAPLSRISASARDSSSGGARGVAVALSRALYCVTYAAAHCDTDKWMRAGN</sequence>
<organism evidence="1 2">
    <name type="scientific">Eumeta variegata</name>
    <name type="common">Bagworm moth</name>
    <name type="synonym">Eumeta japonica</name>
    <dbReference type="NCBI Taxonomy" id="151549"/>
    <lineage>
        <taxon>Eukaryota</taxon>
        <taxon>Metazoa</taxon>
        <taxon>Ecdysozoa</taxon>
        <taxon>Arthropoda</taxon>
        <taxon>Hexapoda</taxon>
        <taxon>Insecta</taxon>
        <taxon>Pterygota</taxon>
        <taxon>Neoptera</taxon>
        <taxon>Endopterygota</taxon>
        <taxon>Lepidoptera</taxon>
        <taxon>Glossata</taxon>
        <taxon>Ditrysia</taxon>
        <taxon>Tineoidea</taxon>
        <taxon>Psychidae</taxon>
        <taxon>Oiketicinae</taxon>
        <taxon>Eumeta</taxon>
    </lineage>
</organism>
<accession>A0A4C1TCS0</accession>
<proteinExistence type="predicted"/>
<protein>
    <submittedName>
        <fullName evidence="1">Uncharacterized protein</fullName>
    </submittedName>
</protein>
<dbReference type="AlphaFoldDB" id="A0A4C1TCS0"/>